<feature type="coiled-coil region" evidence="1">
    <location>
        <begin position="70"/>
        <end position="97"/>
    </location>
</feature>
<dbReference type="EMBL" id="MOOB01000402">
    <property type="protein sequence ID" value="OQE57442.1"/>
    <property type="molecule type" value="Genomic_DNA"/>
</dbReference>
<proteinExistence type="predicted"/>
<comment type="caution">
    <text evidence="3">The sequence shown here is derived from an EMBL/GenBank/DDBJ whole genome shotgun (WGS) entry which is preliminary data.</text>
</comment>
<keyword evidence="4" id="KW-1185">Reference proteome</keyword>
<evidence type="ECO:0000256" key="2">
    <source>
        <dbReference type="SAM" id="MobiDB-lite"/>
    </source>
</evidence>
<feature type="region of interest" description="Disordered" evidence="2">
    <location>
        <begin position="1"/>
        <end position="65"/>
    </location>
</feature>
<gene>
    <name evidence="3" type="ORF">PENNAL_c0402G04862</name>
</gene>
<name>A0A1V6W3J3_PENNA</name>
<organism evidence="3 4">
    <name type="scientific">Penicillium nalgiovense</name>
    <dbReference type="NCBI Taxonomy" id="60175"/>
    <lineage>
        <taxon>Eukaryota</taxon>
        <taxon>Fungi</taxon>
        <taxon>Dikarya</taxon>
        <taxon>Ascomycota</taxon>
        <taxon>Pezizomycotina</taxon>
        <taxon>Eurotiomycetes</taxon>
        <taxon>Eurotiomycetidae</taxon>
        <taxon>Eurotiales</taxon>
        <taxon>Aspergillaceae</taxon>
        <taxon>Penicillium</taxon>
    </lineage>
</organism>
<sequence length="128" mass="14674">MTSPSSTILIEDDELPPSWRSGNSQAQRTSPRTSLETPIEPNDATSGSIEPSRKRKRAKRKQPDTLDTCFKRLRKTFDERDQEVEKLDQEVENLEKTSIKRSFPDDAFWTAKYATSSRIVGIFYYAGI</sequence>
<accession>A0A1V6W3J3</accession>
<evidence type="ECO:0000256" key="1">
    <source>
        <dbReference type="SAM" id="Coils"/>
    </source>
</evidence>
<dbReference type="AlphaFoldDB" id="A0A1V6W3J3"/>
<feature type="compositionally biased region" description="Polar residues" evidence="2">
    <location>
        <begin position="20"/>
        <end position="36"/>
    </location>
</feature>
<keyword evidence="1" id="KW-0175">Coiled coil</keyword>
<dbReference type="Proteomes" id="UP000191691">
    <property type="component" value="Unassembled WGS sequence"/>
</dbReference>
<reference evidence="4" key="1">
    <citation type="journal article" date="2017" name="Nat. Microbiol.">
        <title>Global analysis of biosynthetic gene clusters reveals vast potential of secondary metabolite production in Penicillium species.</title>
        <authorList>
            <person name="Nielsen J.C."/>
            <person name="Grijseels S."/>
            <person name="Prigent S."/>
            <person name="Ji B."/>
            <person name="Dainat J."/>
            <person name="Nielsen K.F."/>
            <person name="Frisvad J.C."/>
            <person name="Workman M."/>
            <person name="Nielsen J."/>
        </authorList>
    </citation>
    <scope>NUCLEOTIDE SEQUENCE [LARGE SCALE GENOMIC DNA]</scope>
    <source>
        <strain evidence="4">IBT 13039</strain>
    </source>
</reference>
<evidence type="ECO:0000313" key="3">
    <source>
        <dbReference type="EMBL" id="OQE57442.1"/>
    </source>
</evidence>
<evidence type="ECO:0000313" key="4">
    <source>
        <dbReference type="Proteomes" id="UP000191691"/>
    </source>
</evidence>
<protein>
    <submittedName>
        <fullName evidence="3">Uncharacterized protein</fullName>
    </submittedName>
</protein>
<dbReference type="STRING" id="60175.A0A1V6W3J3"/>